<comment type="subunit">
    <text evidence="5">PP1 comprises a catalytic subunit, and one or several targeting or regulatory subunits.</text>
</comment>
<comment type="subcellular location">
    <subcellularLocation>
        <location evidence="1 5">Cytoplasm</location>
    </subcellularLocation>
</comment>
<dbReference type="Gene3D" id="6.10.250.1820">
    <property type="match status" value="1"/>
</dbReference>
<gene>
    <name evidence="10" type="primary">PPP1R12C</name>
</gene>
<feature type="region of interest" description="Disordered" evidence="8">
    <location>
        <begin position="666"/>
        <end position="729"/>
    </location>
</feature>
<name>A0A670YZY8_PSETE</name>
<organism evidence="10 11">
    <name type="scientific">Pseudonaja textilis</name>
    <name type="common">Eastern brown snake</name>
    <dbReference type="NCBI Taxonomy" id="8673"/>
    <lineage>
        <taxon>Eukaryota</taxon>
        <taxon>Metazoa</taxon>
        <taxon>Chordata</taxon>
        <taxon>Craniata</taxon>
        <taxon>Vertebrata</taxon>
        <taxon>Euteleostomi</taxon>
        <taxon>Lepidosauria</taxon>
        <taxon>Squamata</taxon>
        <taxon>Bifurcata</taxon>
        <taxon>Unidentata</taxon>
        <taxon>Episquamata</taxon>
        <taxon>Toxicofera</taxon>
        <taxon>Serpentes</taxon>
        <taxon>Colubroidea</taxon>
        <taxon>Elapidae</taxon>
        <taxon>Hydrophiinae</taxon>
        <taxon>Pseudonaja</taxon>
    </lineage>
</organism>
<accession>A0A670YZY8</accession>
<keyword evidence="2 5" id="KW-0963">Cytoplasm</keyword>
<keyword evidence="3" id="KW-0677">Repeat</keyword>
<dbReference type="AlphaFoldDB" id="A0A670YZY8"/>
<feature type="repeat" description="ANK" evidence="6">
    <location>
        <begin position="114"/>
        <end position="146"/>
    </location>
</feature>
<evidence type="ECO:0000313" key="11">
    <source>
        <dbReference type="Proteomes" id="UP000472273"/>
    </source>
</evidence>
<dbReference type="PROSITE" id="PS50297">
    <property type="entry name" value="ANK_REP_REGION"/>
    <property type="match status" value="3"/>
</dbReference>
<evidence type="ECO:0000313" key="10">
    <source>
        <dbReference type="Ensembl" id="ENSPTXP00000016574.1"/>
    </source>
</evidence>
<feature type="compositionally biased region" description="Basic and acidic residues" evidence="8">
    <location>
        <begin position="586"/>
        <end position="603"/>
    </location>
</feature>
<feature type="compositionally biased region" description="Basic and acidic residues" evidence="8">
    <location>
        <begin position="691"/>
        <end position="700"/>
    </location>
</feature>
<feature type="compositionally biased region" description="Acidic residues" evidence="8">
    <location>
        <begin position="390"/>
        <end position="405"/>
    </location>
</feature>
<keyword evidence="11" id="KW-1185">Reference proteome</keyword>
<dbReference type="PRINTS" id="PR01415">
    <property type="entry name" value="ANKYRIN"/>
</dbReference>
<feature type="compositionally biased region" description="Basic and acidic residues" evidence="8">
    <location>
        <begin position="367"/>
        <end position="383"/>
    </location>
</feature>
<dbReference type="PANTHER" id="PTHR24179:SF27">
    <property type="entry name" value="PROTEIN PHOSPHATASE 1 REGULATORY SUBUNIT 12C"/>
    <property type="match status" value="1"/>
</dbReference>
<sequence>MAAPLLSLSEGEGARARRREQLRAWAEAEAAAAAATLLPPPADSAPSPAPAGLPVSADEALPPAAPGMGSGGRPRAVRFDAAAEFLACCAGAELEAAREMLRADPGAVNGTNADGISALHQACIDENIEVVEFLVENGADVNQADNEGWTPLHVAASCGYNEIAQYLLDHGANIAAVNSDGDVPLDIAEADSMEALLRTEIEKRGIDVEVAKREEEEMMLRDARHWLNAGKISDEPHPKTGATALHVAAAKGYVEVMRLLLQAGYDTNVQDKDGWAPLHAAAHWGVEEACRLLAEHFCDMEALNNVGQRPCDLADEDTLALLEELQHKQDDLRSKKEAHRQAVIDTSLEQAPSYTSKHRRSSVCRMSSKEKISVQDQSKERKTLGTIAVGEEETSSASEGDETPESNEVKAVPPADSSAVNGVSVTPIRPLSPCPVGPKFSGGPSRTTEPGSLPAPATWRQSLRKTSSFGVLQDAKLDEGVPKGGSGIKRSASSPRLDKEEKNKEPRLARVIPTPTRRIFALPDTEPHRDPRRASYQTPVRDEESESQRKARSRLMRQSRRSTQGVTLTDLKEAEKTMVWTSDSKTPSEQRNKEEEKRNKDGEQQPQETTDSARRFRLLSSDSSSVYTVNPLVVNSQLQKGTEVDKAGSELDTDLRNRLAIRDRRKGRRERRITGLGGNSEGEEDEDTEHNEDPSVHSSDHLNSLLPNRTAPPGCQRGNSAPSGCREEPDNYYKKLYEDLLIENEKLKEQLQEAQLQLTQIKLELERVTQRQERFAERPALLELERFERRALERKAAELEEELKALSDLKADNQRLKDENAALIRVISKLSK</sequence>
<dbReference type="GO" id="GO:0019901">
    <property type="term" value="F:protein kinase binding"/>
    <property type="evidence" value="ECO:0007669"/>
    <property type="project" value="InterPro"/>
</dbReference>
<dbReference type="Ensembl" id="ENSPTXT00000017081.1">
    <property type="protein sequence ID" value="ENSPTXP00000016574.1"/>
    <property type="gene ID" value="ENSPTXG00000011445.1"/>
</dbReference>
<dbReference type="Proteomes" id="UP000472273">
    <property type="component" value="Unplaced"/>
</dbReference>
<dbReference type="InterPro" id="IPR036770">
    <property type="entry name" value="Ankyrin_rpt-contain_sf"/>
</dbReference>
<evidence type="ECO:0000256" key="5">
    <source>
        <dbReference type="PIRNR" id="PIRNR038141"/>
    </source>
</evidence>
<dbReference type="InterPro" id="IPR002110">
    <property type="entry name" value="Ankyrin_rpt"/>
</dbReference>
<dbReference type="GO" id="GO:0005737">
    <property type="term" value="C:cytoplasm"/>
    <property type="evidence" value="ECO:0007669"/>
    <property type="project" value="UniProtKB-SubCell"/>
</dbReference>
<dbReference type="Pfam" id="PF15898">
    <property type="entry name" value="PRKG1_interact"/>
    <property type="match status" value="1"/>
</dbReference>
<dbReference type="FunFam" id="1.25.40.20:FF:000898">
    <property type="entry name" value="Protein phosphatase 1 regulatory subunit 12A"/>
    <property type="match status" value="1"/>
</dbReference>
<dbReference type="Gene3D" id="6.10.140.390">
    <property type="match status" value="1"/>
</dbReference>
<keyword evidence="4 6" id="KW-0040">ANK repeat</keyword>
<feature type="region of interest" description="Disordered" evidence="8">
    <location>
        <begin position="345"/>
        <end position="614"/>
    </location>
</feature>
<dbReference type="InterPro" id="IPR051226">
    <property type="entry name" value="PP1_Regulatory_Subunit"/>
</dbReference>
<dbReference type="GeneID" id="113443480"/>
<dbReference type="PIRSF" id="PIRSF038141">
    <property type="entry name" value="PP1_12ABC_vert"/>
    <property type="match status" value="1"/>
</dbReference>
<dbReference type="PROSITE" id="PS50088">
    <property type="entry name" value="ANK_REPEAT"/>
    <property type="match status" value="4"/>
</dbReference>
<feature type="repeat" description="ANK" evidence="6">
    <location>
        <begin position="273"/>
        <end position="305"/>
    </location>
</feature>
<feature type="compositionally biased region" description="Basic and acidic residues" evidence="8">
    <location>
        <begin position="540"/>
        <end position="549"/>
    </location>
</feature>
<dbReference type="GO" id="GO:0007165">
    <property type="term" value="P:signal transduction"/>
    <property type="evidence" value="ECO:0007669"/>
    <property type="project" value="InterPro"/>
</dbReference>
<dbReference type="RefSeq" id="XP_026567516.1">
    <property type="nucleotide sequence ID" value="XM_026711731.1"/>
</dbReference>
<protein>
    <recommendedName>
        <fullName evidence="5">Protein phosphatase 1 regulatory subunit</fullName>
    </recommendedName>
</protein>
<feature type="compositionally biased region" description="Low complexity" evidence="8">
    <location>
        <begin position="23"/>
        <end position="37"/>
    </location>
</feature>
<feature type="compositionally biased region" description="Pro residues" evidence="8">
    <location>
        <begin position="38"/>
        <end position="51"/>
    </location>
</feature>
<feature type="coiled-coil region" evidence="7">
    <location>
        <begin position="734"/>
        <end position="826"/>
    </location>
</feature>
<dbReference type="InterPro" id="IPR031775">
    <property type="entry name" value="PRKG1_interact"/>
</dbReference>
<feature type="repeat" description="ANK" evidence="6">
    <location>
        <begin position="240"/>
        <end position="272"/>
    </location>
</feature>
<dbReference type="OMA" id="AWGPDTQ"/>
<dbReference type="CTD" id="54776"/>
<feature type="domain" description="cGMP-dependent protein kinase interacting" evidence="9">
    <location>
        <begin position="733"/>
        <end position="832"/>
    </location>
</feature>
<dbReference type="PANTHER" id="PTHR24179">
    <property type="entry name" value="PROTEIN PHOSPHATASE 1 REGULATORY SUBUNIT 12"/>
    <property type="match status" value="1"/>
</dbReference>
<feature type="compositionally biased region" description="Polar residues" evidence="8">
    <location>
        <begin position="459"/>
        <end position="470"/>
    </location>
</feature>
<reference evidence="10" key="2">
    <citation type="submission" date="2025-09" db="UniProtKB">
        <authorList>
            <consortium name="Ensembl"/>
        </authorList>
    </citation>
    <scope>IDENTIFICATION</scope>
</reference>
<evidence type="ECO:0000256" key="2">
    <source>
        <dbReference type="ARBA" id="ARBA00022490"/>
    </source>
</evidence>
<evidence type="ECO:0000256" key="3">
    <source>
        <dbReference type="ARBA" id="ARBA00022737"/>
    </source>
</evidence>
<feature type="compositionally biased region" description="Basic and acidic residues" evidence="8">
    <location>
        <begin position="12"/>
        <end position="22"/>
    </location>
</feature>
<dbReference type="Gene3D" id="1.25.40.20">
    <property type="entry name" value="Ankyrin repeat-containing domain"/>
    <property type="match status" value="2"/>
</dbReference>
<feature type="compositionally biased region" description="Acidic residues" evidence="8">
    <location>
        <begin position="681"/>
        <end position="690"/>
    </location>
</feature>
<dbReference type="KEGG" id="ptex:113443480"/>
<evidence type="ECO:0000256" key="7">
    <source>
        <dbReference type="SAM" id="Coils"/>
    </source>
</evidence>
<reference evidence="10" key="1">
    <citation type="submission" date="2025-08" db="UniProtKB">
        <authorList>
            <consortium name="Ensembl"/>
        </authorList>
    </citation>
    <scope>IDENTIFICATION</scope>
</reference>
<dbReference type="Pfam" id="PF12796">
    <property type="entry name" value="Ank_2"/>
    <property type="match status" value="2"/>
</dbReference>
<feature type="compositionally biased region" description="Basic residues" evidence="8">
    <location>
        <begin position="550"/>
        <end position="560"/>
    </location>
</feature>
<evidence type="ECO:0000256" key="8">
    <source>
        <dbReference type="SAM" id="MobiDB-lite"/>
    </source>
</evidence>
<feature type="repeat" description="ANK" evidence="6">
    <location>
        <begin position="147"/>
        <end position="179"/>
    </location>
</feature>
<dbReference type="SMART" id="SM00248">
    <property type="entry name" value="ANK"/>
    <property type="match status" value="4"/>
</dbReference>
<dbReference type="FunFam" id="1.25.40.20:FF:000004">
    <property type="entry name" value="Phosphatase 1 regulatory subunit 12A"/>
    <property type="match status" value="1"/>
</dbReference>
<feature type="compositionally biased region" description="Basic and acidic residues" evidence="8">
    <location>
        <begin position="496"/>
        <end position="508"/>
    </location>
</feature>
<evidence type="ECO:0000256" key="1">
    <source>
        <dbReference type="ARBA" id="ARBA00004496"/>
    </source>
</evidence>
<keyword evidence="7" id="KW-0175">Coiled coil</keyword>
<evidence type="ECO:0000259" key="9">
    <source>
        <dbReference type="Pfam" id="PF15898"/>
    </source>
</evidence>
<evidence type="ECO:0000256" key="4">
    <source>
        <dbReference type="ARBA" id="ARBA00023043"/>
    </source>
</evidence>
<dbReference type="SUPFAM" id="SSF48403">
    <property type="entry name" value="Ankyrin repeat"/>
    <property type="match status" value="1"/>
</dbReference>
<feature type="region of interest" description="Disordered" evidence="8">
    <location>
        <begin position="1"/>
        <end position="73"/>
    </location>
</feature>
<dbReference type="OrthoDB" id="19014at2759"/>
<dbReference type="GO" id="GO:0019208">
    <property type="term" value="F:phosphatase regulator activity"/>
    <property type="evidence" value="ECO:0007669"/>
    <property type="project" value="UniProtKB-UniRule"/>
</dbReference>
<proteinExistence type="predicted"/>
<dbReference type="InterPro" id="IPR017401">
    <property type="entry name" value="MYPT1/MYPT2/Mbs85"/>
</dbReference>
<evidence type="ECO:0000256" key="6">
    <source>
        <dbReference type="PROSITE-ProRule" id="PRU00023"/>
    </source>
</evidence>
<dbReference type="GO" id="GO:0004857">
    <property type="term" value="F:enzyme inhibitor activity"/>
    <property type="evidence" value="ECO:0007669"/>
    <property type="project" value="TreeGrafter"/>
</dbReference>
<dbReference type="GeneTree" id="ENSGT00940000161425"/>